<feature type="compositionally biased region" description="Low complexity" evidence="1">
    <location>
        <begin position="180"/>
        <end position="189"/>
    </location>
</feature>
<dbReference type="InterPro" id="IPR036388">
    <property type="entry name" value="WH-like_DNA-bd_sf"/>
</dbReference>
<evidence type="ECO:0000259" key="2">
    <source>
        <dbReference type="Pfam" id="PF08279"/>
    </source>
</evidence>
<dbReference type="SUPFAM" id="SSF46785">
    <property type="entry name" value="Winged helix' DNA-binding domain"/>
    <property type="match status" value="1"/>
</dbReference>
<name>A0A3D9T0R3_9ACTN</name>
<dbReference type="InterPro" id="IPR013196">
    <property type="entry name" value="HTH_11"/>
</dbReference>
<evidence type="ECO:0000313" key="4">
    <source>
        <dbReference type="EMBL" id="REF00401.1"/>
    </source>
</evidence>
<reference evidence="4 5" key="1">
    <citation type="submission" date="2018-08" db="EMBL/GenBank/DDBJ databases">
        <title>Sequencing the genomes of 1000 actinobacteria strains.</title>
        <authorList>
            <person name="Klenk H.-P."/>
        </authorList>
    </citation>
    <scope>NUCLEOTIDE SEQUENCE [LARGE SCALE GENOMIC DNA]</scope>
    <source>
        <strain evidence="4 5">DSM 43927</strain>
    </source>
</reference>
<dbReference type="Gene3D" id="1.10.10.10">
    <property type="entry name" value="Winged helix-like DNA-binding domain superfamily/Winged helix DNA-binding domain"/>
    <property type="match status" value="1"/>
</dbReference>
<evidence type="ECO:0000313" key="5">
    <source>
        <dbReference type="Proteomes" id="UP000256661"/>
    </source>
</evidence>
<dbReference type="Proteomes" id="UP000256661">
    <property type="component" value="Unassembled WGS sequence"/>
</dbReference>
<dbReference type="RefSeq" id="WP_116025559.1">
    <property type="nucleotide sequence ID" value="NZ_QTTT01000001.1"/>
</dbReference>
<feature type="region of interest" description="Disordered" evidence="1">
    <location>
        <begin position="350"/>
        <end position="370"/>
    </location>
</feature>
<dbReference type="InterPro" id="IPR036390">
    <property type="entry name" value="WH_DNA-bd_sf"/>
</dbReference>
<dbReference type="InterPro" id="IPR051534">
    <property type="entry name" value="CBASS_pafABC_assoc_protein"/>
</dbReference>
<feature type="domain" description="WYL" evidence="3">
    <location>
        <begin position="83"/>
        <end position="145"/>
    </location>
</feature>
<gene>
    <name evidence="4" type="ORF">DFJ69_5936</name>
</gene>
<proteinExistence type="predicted"/>
<sequence length="370" mass="39717">MTRADRLLALVAELRGASPAPVPAAELARRLAVSQSTVRRDLGMLARAGLPLLVERGRGYSVRTPTAPSVSTEASSLVAPVRDTLTEAVRGRRVVRLDYTGASGARTRRDVEAHGLVTAPYGEYLMGWCRTREGPRLFRVDRVGAAYLTGRTAAPREPHELPALLRVPLPRRPADEPAPAGTRRGGTAAAGRAWTLGRLREVSGRLTDLLAALRSGGEGTAAARAVLGHLAEWTRWQVAAVRAVATGADLEFDGDRPPFPDAFDDDVPFPARERMIQDAMAPRSLAEIARDLHMILHAASRWAGRCDAALWRGALPDPAAAPATRPLADLLAGRGGPLAHIEWHLDRLPGGPHARDARPSAQVTDCPLHR</sequence>
<feature type="domain" description="Helix-turn-helix type 11" evidence="2">
    <location>
        <begin position="6"/>
        <end position="60"/>
    </location>
</feature>
<dbReference type="EMBL" id="QTTT01000001">
    <property type="protein sequence ID" value="REF00401.1"/>
    <property type="molecule type" value="Genomic_DNA"/>
</dbReference>
<evidence type="ECO:0000256" key="1">
    <source>
        <dbReference type="SAM" id="MobiDB-lite"/>
    </source>
</evidence>
<dbReference type="PROSITE" id="PS52050">
    <property type="entry name" value="WYL"/>
    <property type="match status" value="1"/>
</dbReference>
<comment type="caution">
    <text evidence="4">The sequence shown here is derived from an EMBL/GenBank/DDBJ whole genome shotgun (WGS) entry which is preliminary data.</text>
</comment>
<dbReference type="Pfam" id="PF13280">
    <property type="entry name" value="WYL"/>
    <property type="match status" value="1"/>
</dbReference>
<protein>
    <submittedName>
        <fullName evidence="4">HTH domain-containing protein</fullName>
    </submittedName>
</protein>
<dbReference type="PANTHER" id="PTHR34580:SF3">
    <property type="entry name" value="PROTEIN PAFB"/>
    <property type="match status" value="1"/>
</dbReference>
<feature type="region of interest" description="Disordered" evidence="1">
    <location>
        <begin position="170"/>
        <end position="189"/>
    </location>
</feature>
<organism evidence="4 5">
    <name type="scientific">Thermomonospora umbrina</name>
    <dbReference type="NCBI Taxonomy" id="111806"/>
    <lineage>
        <taxon>Bacteria</taxon>
        <taxon>Bacillati</taxon>
        <taxon>Actinomycetota</taxon>
        <taxon>Actinomycetes</taxon>
        <taxon>Streptosporangiales</taxon>
        <taxon>Thermomonosporaceae</taxon>
        <taxon>Thermomonospora</taxon>
    </lineage>
</organism>
<dbReference type="InterPro" id="IPR026881">
    <property type="entry name" value="WYL_dom"/>
</dbReference>
<dbReference type="PANTHER" id="PTHR34580">
    <property type="match status" value="1"/>
</dbReference>
<dbReference type="AlphaFoldDB" id="A0A3D9T0R3"/>
<dbReference type="OrthoDB" id="3171994at2"/>
<dbReference type="Pfam" id="PF08279">
    <property type="entry name" value="HTH_11"/>
    <property type="match status" value="1"/>
</dbReference>
<accession>A0A3D9T0R3</accession>
<evidence type="ECO:0000259" key="3">
    <source>
        <dbReference type="Pfam" id="PF13280"/>
    </source>
</evidence>
<keyword evidence="5" id="KW-1185">Reference proteome</keyword>